<feature type="chain" id="PRO_5003514957" evidence="1">
    <location>
        <begin position="24"/>
        <end position="857"/>
    </location>
</feature>
<dbReference type="Proteomes" id="UP000005632">
    <property type="component" value="Chromosome"/>
</dbReference>
<accession>G8QRD8</accession>
<dbReference type="EMBL" id="CP003155">
    <property type="protein sequence ID" value="AEV28791.1"/>
    <property type="molecule type" value="Genomic_DNA"/>
</dbReference>
<name>G8QRD8_SPHPG</name>
<gene>
    <name evidence="2" type="ordered locus">SpiGrapes_0966</name>
</gene>
<proteinExistence type="predicted"/>
<organism evidence="2 3">
    <name type="scientific">Sphaerochaeta pleomorpha (strain ATCC BAA-1885 / DSM 22778 / Grapes)</name>
    <dbReference type="NCBI Taxonomy" id="158190"/>
    <lineage>
        <taxon>Bacteria</taxon>
        <taxon>Pseudomonadati</taxon>
        <taxon>Spirochaetota</taxon>
        <taxon>Spirochaetia</taxon>
        <taxon>Spirochaetales</taxon>
        <taxon>Sphaerochaetaceae</taxon>
        <taxon>Sphaerochaeta</taxon>
    </lineage>
</organism>
<dbReference type="KEGG" id="sgp:SpiGrapes_0966"/>
<reference evidence="2 3" key="1">
    <citation type="submission" date="2011-11" db="EMBL/GenBank/DDBJ databases">
        <title>Complete sequence of Spirochaeta sp. grapes.</title>
        <authorList>
            <consortium name="US DOE Joint Genome Institute"/>
            <person name="Lucas S."/>
            <person name="Han J."/>
            <person name="Lapidus A."/>
            <person name="Cheng J.-F."/>
            <person name="Goodwin L."/>
            <person name="Pitluck S."/>
            <person name="Peters L."/>
            <person name="Ovchinnikova G."/>
            <person name="Munk A.C."/>
            <person name="Detter J.C."/>
            <person name="Han C."/>
            <person name="Tapia R."/>
            <person name="Land M."/>
            <person name="Hauser L."/>
            <person name="Kyrpides N."/>
            <person name="Ivanova N."/>
            <person name="Pagani I."/>
            <person name="Ritalahtilisa K."/>
            <person name="Loeffler F."/>
            <person name="Woyke T."/>
        </authorList>
    </citation>
    <scope>NUCLEOTIDE SEQUENCE [LARGE SCALE GENOMIC DNA]</scope>
    <source>
        <strain evidence="3">ATCC BAA-1885 / DSM 22778 / Grapes</strain>
    </source>
</reference>
<dbReference type="HOGENOM" id="CLU_333965_0_0_12"/>
<evidence type="ECO:0000256" key="1">
    <source>
        <dbReference type="SAM" id="SignalP"/>
    </source>
</evidence>
<sequence>MKKKVFLLLVLVSFSLSSLFAFQVEVPNEVPAFRNLELTLEPGPNDGTVDQARFYFQMEGKREYLYVEFTQDKGNWTALVPFTYLTGEELVYYTQVKTTEGTFIRDPQIGTKKARLLQDTTAPTLKLVSPQAFELALDKKQLVVFEIIDESALTSFEIFLEGEPLMEAGVFQQYLSFLIQPAKAEDAVISISMIDKYGNAKQEEYIFAITGEKAPFFVADGKLLGEMQAEYILSMGEGTNTTKINEVVSDTEQQVNLSFEVGGEAYLKAGPIALELKAILKDSLSVFDILEAYPNTLTADLQNFINLWHPWNFAEEFDYTGEVARGYENDNTFSAQLSFFGPVLTYTLGDQKVNFQKETVKDLSLRGTSLAIDLPFLDLVISKGLTDFGLYQIAWPQNFFGLKFGLKAKKFWYLQTNLSFISSLQGRYEDLIVAESTSAIGDLYGLDSIPPEENLVFGLATGTENNFFTLDASFALTLYVDDAGSIIDKDKLASDINDGFGIDLAPYLLYVDKISSVFPVLDYFPFTLGLAVDAVNRDLWGLTYGADLAIDSIGLKTWFRKTDASFRSLGSAVVTDVWDIGGTWEREIAGFNVNLGYDWKMDTIPDILFNEIIPIVKPSLAPSADPTENDISNIVHTAQAGIDTPSSNLLGSLSSDYSFEWATTNAKALAGQITSESVASNAILNSSSNDTIAQHTGDFRWKSGRYKMSDLNLSLGAKTKDSYITKVITDGVFDGSTFWEFSYGVSTSLKFRSYSLSLEFEKEWSTETDSLTAYGYDGKFSIANTFFDTISLSGSLDQAYQGVALQAYRIATNLALEKRFGKLSTSTMVEIGFYDSKISDIDDALTGALTVKGTFSK</sequence>
<feature type="signal peptide" evidence="1">
    <location>
        <begin position="1"/>
        <end position="23"/>
    </location>
</feature>
<dbReference type="OrthoDB" id="39102at2"/>
<evidence type="ECO:0000313" key="3">
    <source>
        <dbReference type="Proteomes" id="UP000005632"/>
    </source>
</evidence>
<dbReference type="AlphaFoldDB" id="G8QRD8"/>
<dbReference type="STRING" id="158190.SpiGrapes_0966"/>
<protein>
    <submittedName>
        <fullName evidence="2">Uncharacterized protein</fullName>
    </submittedName>
</protein>
<evidence type="ECO:0000313" key="2">
    <source>
        <dbReference type="EMBL" id="AEV28791.1"/>
    </source>
</evidence>
<keyword evidence="1" id="KW-0732">Signal</keyword>
<dbReference type="RefSeq" id="WP_014269640.1">
    <property type="nucleotide sequence ID" value="NC_016633.1"/>
</dbReference>
<keyword evidence="3" id="KW-1185">Reference proteome</keyword>